<keyword evidence="2" id="KW-1185">Reference proteome</keyword>
<dbReference type="AlphaFoldDB" id="A0A5C6D211"/>
<dbReference type="RefSeq" id="WP_146531094.1">
    <property type="nucleotide sequence ID" value="NZ_SJPV01000018.1"/>
</dbReference>
<dbReference type="EMBL" id="SJPV01000018">
    <property type="protein sequence ID" value="TWU31223.1"/>
    <property type="molecule type" value="Genomic_DNA"/>
</dbReference>
<sequence>MQLDATDGDVSQHSAVTKTDPIDQVILKEGERLMDEDVREFPRLECELKINEDGRLVLQGVLPGQSRSRILIWKSVMYKDPQGCHYATLENGQLVIYPRYA</sequence>
<dbReference type="InterPro" id="IPR036426">
    <property type="entry name" value="Bulb-type_lectin_dom_sf"/>
</dbReference>
<protein>
    <submittedName>
        <fullName evidence="1">Uncharacterized protein</fullName>
    </submittedName>
</protein>
<name>A0A5C6D211_9BACT</name>
<dbReference type="SUPFAM" id="SSF51110">
    <property type="entry name" value="alpha-D-mannose-specific plant lectins"/>
    <property type="match status" value="1"/>
</dbReference>
<evidence type="ECO:0000313" key="2">
    <source>
        <dbReference type="Proteomes" id="UP000319143"/>
    </source>
</evidence>
<gene>
    <name evidence="1" type="ORF">Poly41_64140</name>
</gene>
<accession>A0A5C6D211</accession>
<comment type="caution">
    <text evidence="1">The sequence shown here is derived from an EMBL/GenBank/DDBJ whole genome shotgun (WGS) entry which is preliminary data.</text>
</comment>
<dbReference type="Proteomes" id="UP000319143">
    <property type="component" value="Unassembled WGS sequence"/>
</dbReference>
<evidence type="ECO:0000313" key="1">
    <source>
        <dbReference type="EMBL" id="TWU31223.1"/>
    </source>
</evidence>
<reference evidence="1 2" key="1">
    <citation type="submission" date="2019-02" db="EMBL/GenBank/DDBJ databases">
        <title>Deep-cultivation of Planctomycetes and their phenomic and genomic characterization uncovers novel biology.</title>
        <authorList>
            <person name="Wiegand S."/>
            <person name="Jogler M."/>
            <person name="Boedeker C."/>
            <person name="Pinto D."/>
            <person name="Vollmers J."/>
            <person name="Rivas-Marin E."/>
            <person name="Kohn T."/>
            <person name="Peeters S.H."/>
            <person name="Heuer A."/>
            <person name="Rast P."/>
            <person name="Oberbeckmann S."/>
            <person name="Bunk B."/>
            <person name="Jeske O."/>
            <person name="Meyerdierks A."/>
            <person name="Storesund J.E."/>
            <person name="Kallscheuer N."/>
            <person name="Luecker S."/>
            <person name="Lage O.M."/>
            <person name="Pohl T."/>
            <person name="Merkel B.J."/>
            <person name="Hornburger P."/>
            <person name="Mueller R.-W."/>
            <person name="Bruemmer F."/>
            <person name="Labrenz M."/>
            <person name="Spormann A.M."/>
            <person name="Op Den Camp H."/>
            <person name="Overmann J."/>
            <person name="Amann R."/>
            <person name="Jetten M.S.M."/>
            <person name="Mascher T."/>
            <person name="Medema M.H."/>
            <person name="Devos D.P."/>
            <person name="Kaster A.-K."/>
            <person name="Ovreas L."/>
            <person name="Rohde M."/>
            <person name="Galperin M.Y."/>
            <person name="Jogler C."/>
        </authorList>
    </citation>
    <scope>NUCLEOTIDE SEQUENCE [LARGE SCALE GENOMIC DNA]</scope>
    <source>
        <strain evidence="1 2">Poly41</strain>
    </source>
</reference>
<proteinExistence type="predicted"/>
<organism evidence="1 2">
    <name type="scientific">Novipirellula artificiosorum</name>
    <dbReference type="NCBI Taxonomy" id="2528016"/>
    <lineage>
        <taxon>Bacteria</taxon>
        <taxon>Pseudomonadati</taxon>
        <taxon>Planctomycetota</taxon>
        <taxon>Planctomycetia</taxon>
        <taxon>Pirellulales</taxon>
        <taxon>Pirellulaceae</taxon>
        <taxon>Novipirellula</taxon>
    </lineage>
</organism>